<sequence>MDMYGLEPGLYDFGLSDPSIVGSLSRSSPFLSATARFATTEDGGDDDDDDRPPPPVMLETKPASPPRHRHDGTSPLPFGMDWSPPPRKWVFFFAFVHLLTTTSYEVDNHDKAESAWDRSIAEPFVLPSRLVFAGLDSHVLDGRDSIWPHDPHSGWSYCVTIPSWIILPKSGGSDPVVLKKEFPKKNLPPAPPRSLLKKKSKTRSEERRCSLEDWMQKILSDIDLSRSAPVAIFLELEEAARTSFYDSNQHSLDANSSAGIIVPSHRLQSTTSMASDYANDSDYETSELGTPKHGRDNYSELSLENETKTSDQEKFFWRSKHSSVNNSGLDKDEATHNSSKVAFHPVDEMEPSSEPGNHRQGTHLRRLSTESVGSDVSSIRASELSKQYSLGDNSLDLLEGAEITRNMDIIAESDLQFPKDVLVALPSDQRNKMNRVLTTLRRRLAAAKTDMEDLIARLNQELAVRQYLTTKVFPVPILFHHKCCTCSLLEHGICFSVVQSFVICIVVKGDTKEATEEKVKYAYKMIDSPNEGGDLPAILLLKLLSFDLTTIILVLIKNHLCSLGMHHATVYHYVIVMRGNPTYLDRLLQVKDLEVDLETTKQSSKENLQQAILIERERYTQTQWDVEELRRKCIDKELELKSERDEKVHMESIRVSIVQENEILQQELDNAREQIENLKKHHDDLELKSKADVKLLVKEVKSLRSYQSELKQELSRLTKEKLEVERVLHKEKERWKHSNAADTKLLHECEILRNRLEECSVNFLTEEEDKLIMDTSSTSDAIDLLTTSDNRIGLLLAEAQLLSQDMENAVTAAIHSSSGGTVRATDDELRKMLTETFIDNARLRKQVNSVLRCALHAPDKSEEDEEEEEEAPSRKTVLSKFLER</sequence>
<feature type="coiled-coil region" evidence="1">
    <location>
        <begin position="626"/>
        <end position="734"/>
    </location>
</feature>
<proteinExistence type="predicted"/>
<dbReference type="InterPro" id="IPR044588">
    <property type="entry name" value="EREX-like"/>
</dbReference>
<dbReference type="PANTHER" id="PTHR46856:SF3">
    <property type="entry name" value="PX DOMAIN-CONTAINING PROTEIN EREX"/>
    <property type="match status" value="1"/>
</dbReference>
<evidence type="ECO:0000313" key="5">
    <source>
        <dbReference type="Proteomes" id="UP000428333"/>
    </source>
</evidence>
<feature type="region of interest" description="Disordered" evidence="2">
    <location>
        <begin position="857"/>
        <end position="884"/>
    </location>
</feature>
<dbReference type="Proteomes" id="UP000428333">
    <property type="component" value="Linkage Group LG01"/>
</dbReference>
<dbReference type="PANTHER" id="PTHR46856">
    <property type="entry name" value="PX DOMAIN-CONTAINING PROTEIN EREL1-RELATED"/>
    <property type="match status" value="1"/>
</dbReference>
<dbReference type="GO" id="GO:0005768">
    <property type="term" value="C:endosome"/>
    <property type="evidence" value="ECO:0007669"/>
    <property type="project" value="UniProtKB-ARBA"/>
</dbReference>
<feature type="non-terminal residue" evidence="4">
    <location>
        <position position="1"/>
    </location>
</feature>
<evidence type="ECO:0000256" key="1">
    <source>
        <dbReference type="SAM" id="Coils"/>
    </source>
</evidence>
<name>A0A6A4MNY8_9ERIC</name>
<dbReference type="InterPro" id="IPR036871">
    <property type="entry name" value="PX_dom_sf"/>
</dbReference>
<gene>
    <name evidence="4" type="ORF">C3L33_00357</name>
</gene>
<evidence type="ECO:0000313" key="4">
    <source>
        <dbReference type="EMBL" id="KAE9467739.1"/>
    </source>
</evidence>
<dbReference type="InterPro" id="IPR001683">
    <property type="entry name" value="PX_dom"/>
</dbReference>
<feature type="region of interest" description="Disordered" evidence="2">
    <location>
        <begin position="182"/>
        <end position="208"/>
    </location>
</feature>
<dbReference type="Pfam" id="PF00787">
    <property type="entry name" value="PX"/>
    <property type="match status" value="1"/>
</dbReference>
<feature type="domain" description="PX" evidence="3">
    <location>
        <begin position="178"/>
        <end position="235"/>
    </location>
</feature>
<feature type="region of interest" description="Disordered" evidence="2">
    <location>
        <begin position="276"/>
        <end position="307"/>
    </location>
</feature>
<keyword evidence="1" id="KW-0175">Coiled coil</keyword>
<accession>A0A6A4MNY8</accession>
<dbReference type="SUPFAM" id="SSF64268">
    <property type="entry name" value="PX domain"/>
    <property type="match status" value="1"/>
</dbReference>
<reference evidence="4 5" key="1">
    <citation type="journal article" date="2019" name="Genome Biol. Evol.">
        <title>The Rhododendron genome and chromosomal organization provide insight into shared whole-genome duplications across the heath family (Ericaceae).</title>
        <authorList>
            <person name="Soza V.L."/>
            <person name="Lindsley D."/>
            <person name="Waalkes A."/>
            <person name="Ramage E."/>
            <person name="Patwardhan R.P."/>
            <person name="Burton J.N."/>
            <person name="Adey A."/>
            <person name="Kumar A."/>
            <person name="Qiu R."/>
            <person name="Shendure J."/>
            <person name="Hall B."/>
        </authorList>
    </citation>
    <scope>NUCLEOTIDE SEQUENCE [LARGE SCALE GENOMIC DNA]</scope>
    <source>
        <strain evidence="4">RSF 1966-606</strain>
    </source>
</reference>
<dbReference type="OrthoDB" id="76516at2759"/>
<feature type="compositionally biased region" description="Acidic residues" evidence="2">
    <location>
        <begin position="861"/>
        <end position="870"/>
    </location>
</feature>
<comment type="caution">
    <text evidence="4">The sequence shown here is derived from an EMBL/GenBank/DDBJ whole genome shotgun (WGS) entry which is preliminary data.</text>
</comment>
<organism evidence="4 5">
    <name type="scientific">Rhododendron williamsianum</name>
    <dbReference type="NCBI Taxonomy" id="262921"/>
    <lineage>
        <taxon>Eukaryota</taxon>
        <taxon>Viridiplantae</taxon>
        <taxon>Streptophyta</taxon>
        <taxon>Embryophyta</taxon>
        <taxon>Tracheophyta</taxon>
        <taxon>Spermatophyta</taxon>
        <taxon>Magnoliopsida</taxon>
        <taxon>eudicotyledons</taxon>
        <taxon>Gunneridae</taxon>
        <taxon>Pentapetalae</taxon>
        <taxon>asterids</taxon>
        <taxon>Ericales</taxon>
        <taxon>Ericaceae</taxon>
        <taxon>Ericoideae</taxon>
        <taxon>Rhodoreae</taxon>
        <taxon>Rhododendron</taxon>
    </lineage>
</organism>
<dbReference type="EMBL" id="QEFC01000013">
    <property type="protein sequence ID" value="KAE9467739.1"/>
    <property type="molecule type" value="Genomic_DNA"/>
</dbReference>
<dbReference type="Gene3D" id="3.30.1520.10">
    <property type="entry name" value="Phox-like domain"/>
    <property type="match status" value="1"/>
</dbReference>
<evidence type="ECO:0000256" key="2">
    <source>
        <dbReference type="SAM" id="MobiDB-lite"/>
    </source>
</evidence>
<dbReference type="GO" id="GO:0035091">
    <property type="term" value="F:phosphatidylinositol binding"/>
    <property type="evidence" value="ECO:0007669"/>
    <property type="project" value="InterPro"/>
</dbReference>
<evidence type="ECO:0000259" key="3">
    <source>
        <dbReference type="Pfam" id="PF00787"/>
    </source>
</evidence>
<dbReference type="AlphaFoldDB" id="A0A6A4MNY8"/>
<keyword evidence="5" id="KW-1185">Reference proteome</keyword>
<feature type="region of interest" description="Disordered" evidence="2">
    <location>
        <begin position="323"/>
        <end position="371"/>
    </location>
</feature>
<feature type="region of interest" description="Disordered" evidence="2">
    <location>
        <begin position="35"/>
        <end position="72"/>
    </location>
</feature>
<protein>
    <recommendedName>
        <fullName evidence="3">PX domain-containing protein</fullName>
    </recommendedName>
</protein>
<dbReference type="GO" id="GO:0016020">
    <property type="term" value="C:membrane"/>
    <property type="evidence" value="ECO:0007669"/>
    <property type="project" value="UniProtKB-ARBA"/>
</dbReference>
<dbReference type="GO" id="GO:0015031">
    <property type="term" value="P:protein transport"/>
    <property type="evidence" value="ECO:0007669"/>
    <property type="project" value="InterPro"/>
</dbReference>